<protein>
    <submittedName>
        <fullName evidence="1">Mobilization protein MobC</fullName>
    </submittedName>
</protein>
<dbReference type="RefSeq" id="WP_114431865.1">
    <property type="nucleotide sequence ID" value="NZ_QPJM01000015.1"/>
</dbReference>
<sequence length="132" mass="14837">MRAFTSNDRRRERRDQVVHARFSKTEIERIEHAAEAAGMTVSGFLRSLILEGAGVRPFLTDADRAVFSLLLSDIKAVGVNLNQLARARNRGETGQLQDEKKMIDDVQRVVAIVLFELLTFAERGARRRVGSV</sequence>
<comment type="caution">
    <text evidence="1">The sequence shown here is derived from an EMBL/GenBank/DDBJ whole genome shotgun (WGS) entry which is preliminary data.</text>
</comment>
<accession>A0A368YLD8</accession>
<dbReference type="Pfam" id="PF21983">
    <property type="entry name" value="NikA-like"/>
    <property type="match status" value="1"/>
</dbReference>
<reference evidence="1 2" key="1">
    <citation type="submission" date="2018-07" db="EMBL/GenBank/DDBJ databases">
        <title>Genomic Encyclopedia of Type Strains, Phase III (KMG-III): the genomes of soil and plant-associated and newly described type strains.</title>
        <authorList>
            <person name="Whitman W."/>
        </authorList>
    </citation>
    <scope>NUCLEOTIDE SEQUENCE [LARGE SCALE GENOMIC DNA]</scope>
    <source>
        <strain evidence="1 2">31-25a</strain>
    </source>
</reference>
<evidence type="ECO:0000313" key="2">
    <source>
        <dbReference type="Proteomes" id="UP000253324"/>
    </source>
</evidence>
<evidence type="ECO:0000313" key="1">
    <source>
        <dbReference type="EMBL" id="RCW80126.1"/>
    </source>
</evidence>
<dbReference type="InterPro" id="IPR053842">
    <property type="entry name" value="NikA-like"/>
</dbReference>
<dbReference type="AlphaFoldDB" id="A0A368YLD8"/>
<dbReference type="EMBL" id="QPJM01000015">
    <property type="protein sequence ID" value="RCW80126.1"/>
    <property type="molecule type" value="Genomic_DNA"/>
</dbReference>
<name>A0A368YLD8_9HYPH</name>
<keyword evidence="2" id="KW-1185">Reference proteome</keyword>
<dbReference type="OrthoDB" id="7376495at2"/>
<dbReference type="Proteomes" id="UP000253324">
    <property type="component" value="Unassembled WGS sequence"/>
</dbReference>
<organism evidence="1 2">
    <name type="scientific">Phyllobacterium bourgognense</name>
    <dbReference type="NCBI Taxonomy" id="314236"/>
    <lineage>
        <taxon>Bacteria</taxon>
        <taxon>Pseudomonadati</taxon>
        <taxon>Pseudomonadota</taxon>
        <taxon>Alphaproteobacteria</taxon>
        <taxon>Hyphomicrobiales</taxon>
        <taxon>Phyllobacteriaceae</taxon>
        <taxon>Phyllobacterium</taxon>
    </lineage>
</organism>
<gene>
    <name evidence="1" type="ORF">C7476_11591</name>
</gene>
<proteinExistence type="predicted"/>